<feature type="transmembrane region" description="Helical" evidence="6">
    <location>
        <begin position="308"/>
        <end position="329"/>
    </location>
</feature>
<accession>A0A7X0REH3</accession>
<feature type="transmembrane region" description="Helical" evidence="6">
    <location>
        <begin position="106"/>
        <end position="131"/>
    </location>
</feature>
<dbReference type="Proteomes" id="UP000523955">
    <property type="component" value="Unassembled WGS sequence"/>
</dbReference>
<keyword evidence="4 6" id="KW-1133">Transmembrane helix</keyword>
<keyword evidence="5 6" id="KW-0472">Membrane</keyword>
<evidence type="ECO:0000256" key="2">
    <source>
        <dbReference type="ARBA" id="ARBA00022475"/>
    </source>
</evidence>
<gene>
    <name evidence="8" type="ORF">H5V45_05710</name>
</gene>
<evidence type="ECO:0000256" key="1">
    <source>
        <dbReference type="ARBA" id="ARBA00004651"/>
    </source>
</evidence>
<feature type="transmembrane region" description="Helical" evidence="6">
    <location>
        <begin position="376"/>
        <end position="393"/>
    </location>
</feature>
<dbReference type="GO" id="GO:0022857">
    <property type="term" value="F:transmembrane transporter activity"/>
    <property type="evidence" value="ECO:0007669"/>
    <property type="project" value="InterPro"/>
</dbReference>
<feature type="domain" description="Major facilitator superfamily (MFS) profile" evidence="7">
    <location>
        <begin position="1"/>
        <end position="398"/>
    </location>
</feature>
<evidence type="ECO:0000313" key="9">
    <source>
        <dbReference type="Proteomes" id="UP000523955"/>
    </source>
</evidence>
<feature type="transmembrane region" description="Helical" evidence="6">
    <location>
        <begin position="55"/>
        <end position="72"/>
    </location>
</feature>
<dbReference type="GO" id="GO:0005886">
    <property type="term" value="C:plasma membrane"/>
    <property type="evidence" value="ECO:0007669"/>
    <property type="project" value="UniProtKB-SubCell"/>
</dbReference>
<feature type="transmembrane region" description="Helical" evidence="6">
    <location>
        <begin position="257"/>
        <end position="277"/>
    </location>
</feature>
<keyword evidence="9" id="KW-1185">Reference proteome</keyword>
<feature type="transmembrane region" description="Helical" evidence="6">
    <location>
        <begin position="173"/>
        <end position="194"/>
    </location>
</feature>
<dbReference type="AlphaFoldDB" id="A0A7X0REH3"/>
<evidence type="ECO:0000256" key="5">
    <source>
        <dbReference type="ARBA" id="ARBA00023136"/>
    </source>
</evidence>
<dbReference type="PANTHER" id="PTHR23513">
    <property type="entry name" value="INTEGRAL MEMBRANE EFFLUX PROTEIN-RELATED"/>
    <property type="match status" value="1"/>
</dbReference>
<feature type="transmembrane region" description="Helical" evidence="6">
    <location>
        <begin position="79"/>
        <end position="100"/>
    </location>
</feature>
<proteinExistence type="predicted"/>
<reference evidence="8 9" key="1">
    <citation type="submission" date="2020-08" db="EMBL/GenBank/DDBJ databases">
        <authorList>
            <person name="Seo M.-J."/>
        </authorList>
    </citation>
    <scope>NUCLEOTIDE SEQUENCE [LARGE SCALE GENOMIC DNA]</scope>
    <source>
        <strain evidence="8 9">KIGAM211</strain>
    </source>
</reference>
<dbReference type="PROSITE" id="PS50850">
    <property type="entry name" value="MFS"/>
    <property type="match status" value="1"/>
</dbReference>
<dbReference type="InterPro" id="IPR005829">
    <property type="entry name" value="Sugar_transporter_CS"/>
</dbReference>
<evidence type="ECO:0000256" key="3">
    <source>
        <dbReference type="ARBA" id="ARBA00022692"/>
    </source>
</evidence>
<sequence length="420" mass="44006">MKWSESFAPMRERNFRWYFLSRTVNMTGGAMAAVALAFAVLEVSSSPSALGTVLAAHSIPMVVFLLAGGVIADRFGRKLVIQVSNVASGLSQLAIAGLVLGGHAQLWQIVVLSAVNGVVMAVSFPALVSVLPQLVPRHQLQPANVLMAMVRNSLTIVGPSVAGLLVVTAGAGWALAVDGISYLVAALLLLRVTLPPPSRQEKSSVVTDLREGWTYFRSTTWLWAVVLAFCLICAIHQGGYFTLGPVLAKQGDIGESGWGLILSAEAVGLLVTTLVMLRVSLQRPLFWGMIGTAAYGLPLIALGADGHLVTVVVASFLAGVGIEVFGLGWNLAMQENVPEDMLSRAFSYDAFGSFMAVPIGQLVAGPLALAFGIERVILVAGIALMAVALLTLLSRAVRDLPRVSTVEPATTTPAGAPGTA</sequence>
<name>A0A7X0REH3_9ACTN</name>
<keyword evidence="3 6" id="KW-0812">Transmembrane</keyword>
<evidence type="ECO:0000313" key="8">
    <source>
        <dbReference type="EMBL" id="MBB6626812.1"/>
    </source>
</evidence>
<dbReference type="Pfam" id="PF07690">
    <property type="entry name" value="MFS_1"/>
    <property type="match status" value="1"/>
</dbReference>
<feature type="transmembrane region" description="Helical" evidence="6">
    <location>
        <begin position="143"/>
        <end position="167"/>
    </location>
</feature>
<dbReference type="PRINTS" id="PR01988">
    <property type="entry name" value="EXPORTERBACE"/>
</dbReference>
<protein>
    <submittedName>
        <fullName evidence="8">MFS transporter</fullName>
    </submittedName>
</protein>
<feature type="transmembrane region" description="Helical" evidence="6">
    <location>
        <begin position="215"/>
        <end position="237"/>
    </location>
</feature>
<dbReference type="Gene3D" id="1.20.1250.20">
    <property type="entry name" value="MFS general substrate transporter like domains"/>
    <property type="match status" value="1"/>
</dbReference>
<evidence type="ECO:0000256" key="6">
    <source>
        <dbReference type="SAM" id="Phobius"/>
    </source>
</evidence>
<dbReference type="EMBL" id="JACKXE010000001">
    <property type="protein sequence ID" value="MBB6626812.1"/>
    <property type="molecule type" value="Genomic_DNA"/>
</dbReference>
<dbReference type="SUPFAM" id="SSF103473">
    <property type="entry name" value="MFS general substrate transporter"/>
    <property type="match status" value="1"/>
</dbReference>
<organism evidence="8 9">
    <name type="scientific">Nocardioides luti</name>
    <dbReference type="NCBI Taxonomy" id="2761101"/>
    <lineage>
        <taxon>Bacteria</taxon>
        <taxon>Bacillati</taxon>
        <taxon>Actinomycetota</taxon>
        <taxon>Actinomycetes</taxon>
        <taxon>Propionibacteriales</taxon>
        <taxon>Nocardioidaceae</taxon>
        <taxon>Nocardioides</taxon>
    </lineage>
</organism>
<comment type="subcellular location">
    <subcellularLocation>
        <location evidence="1">Cell membrane</location>
        <topology evidence="1">Multi-pass membrane protein</topology>
    </subcellularLocation>
</comment>
<dbReference type="InterPro" id="IPR011701">
    <property type="entry name" value="MFS"/>
</dbReference>
<dbReference type="InterPro" id="IPR022324">
    <property type="entry name" value="Bacilysin_exporter_BacE_put"/>
</dbReference>
<dbReference type="RefSeq" id="WP_185252041.1">
    <property type="nucleotide sequence ID" value="NZ_JACKXE010000001.1"/>
</dbReference>
<comment type="caution">
    <text evidence="8">The sequence shown here is derived from an EMBL/GenBank/DDBJ whole genome shotgun (WGS) entry which is preliminary data.</text>
</comment>
<evidence type="ECO:0000259" key="7">
    <source>
        <dbReference type="PROSITE" id="PS50850"/>
    </source>
</evidence>
<evidence type="ECO:0000256" key="4">
    <source>
        <dbReference type="ARBA" id="ARBA00022989"/>
    </source>
</evidence>
<feature type="transmembrane region" description="Helical" evidence="6">
    <location>
        <begin position="350"/>
        <end position="370"/>
    </location>
</feature>
<dbReference type="InterPro" id="IPR020846">
    <property type="entry name" value="MFS_dom"/>
</dbReference>
<dbReference type="PROSITE" id="PS00216">
    <property type="entry name" value="SUGAR_TRANSPORT_1"/>
    <property type="match status" value="1"/>
</dbReference>
<dbReference type="CDD" id="cd06173">
    <property type="entry name" value="MFS_MefA_like"/>
    <property type="match status" value="1"/>
</dbReference>
<dbReference type="InterPro" id="IPR036259">
    <property type="entry name" value="MFS_trans_sf"/>
</dbReference>
<dbReference type="PANTHER" id="PTHR23513:SF11">
    <property type="entry name" value="STAPHYLOFERRIN A TRANSPORTER"/>
    <property type="match status" value="1"/>
</dbReference>
<keyword evidence="2" id="KW-1003">Cell membrane</keyword>
<feature type="transmembrane region" description="Helical" evidence="6">
    <location>
        <begin position="284"/>
        <end position="302"/>
    </location>
</feature>